<name>A0A177NSL4_9GAMM</name>
<gene>
    <name evidence="3" type="ORF">A1507_05280</name>
</gene>
<evidence type="ECO:0000256" key="1">
    <source>
        <dbReference type="SAM" id="MobiDB-lite"/>
    </source>
</evidence>
<dbReference type="OrthoDB" id="5568070at2"/>
<evidence type="ECO:0000256" key="2">
    <source>
        <dbReference type="SAM" id="SignalP"/>
    </source>
</evidence>
<dbReference type="PROSITE" id="PS51257">
    <property type="entry name" value="PROKAR_LIPOPROTEIN"/>
    <property type="match status" value="1"/>
</dbReference>
<evidence type="ECO:0000313" key="3">
    <source>
        <dbReference type="EMBL" id="OAI20209.1"/>
    </source>
</evidence>
<accession>A0A177NSL4</accession>
<organism evidence="3 4">
    <name type="scientific">Methylomonas koyamae</name>
    <dbReference type="NCBI Taxonomy" id="702114"/>
    <lineage>
        <taxon>Bacteria</taxon>
        <taxon>Pseudomonadati</taxon>
        <taxon>Pseudomonadota</taxon>
        <taxon>Gammaproteobacteria</taxon>
        <taxon>Methylococcales</taxon>
        <taxon>Methylococcaceae</taxon>
        <taxon>Methylomonas</taxon>
    </lineage>
</organism>
<reference evidence="3 4" key="1">
    <citation type="submission" date="2016-03" db="EMBL/GenBank/DDBJ databases">
        <authorList>
            <person name="Ploux O."/>
        </authorList>
    </citation>
    <scope>NUCLEOTIDE SEQUENCE [LARGE SCALE GENOMIC DNA]</scope>
    <source>
        <strain evidence="3 4">R-45378</strain>
    </source>
</reference>
<dbReference type="AlphaFoldDB" id="A0A177NSL4"/>
<feature type="chain" id="PRO_5008069519" description="Carboxypeptidase regulatory-like domain-containing protein" evidence="2">
    <location>
        <begin position="25"/>
        <end position="177"/>
    </location>
</feature>
<protein>
    <recommendedName>
        <fullName evidence="5">Carboxypeptidase regulatory-like domain-containing protein</fullName>
    </recommendedName>
</protein>
<keyword evidence="2" id="KW-0732">Signal</keyword>
<dbReference type="Proteomes" id="UP000077857">
    <property type="component" value="Unassembled WGS sequence"/>
</dbReference>
<evidence type="ECO:0008006" key="5">
    <source>
        <dbReference type="Google" id="ProtNLM"/>
    </source>
</evidence>
<evidence type="ECO:0000313" key="4">
    <source>
        <dbReference type="Proteomes" id="UP000077857"/>
    </source>
</evidence>
<feature type="signal peptide" evidence="2">
    <location>
        <begin position="1"/>
        <end position="24"/>
    </location>
</feature>
<sequence>MKAYPKHLIFPVAALALLSGGLLAGCGEEQAKTIVAKPAGTQHLRATSLTGAVSGNAGPIKSGEVRLRSEAGKLIASTELNNSPRFEIPVPANTPLPLILSYGSGADELVSVIIHPDSGKYDINPTTTAIAKQAKAMGGYSHGNMVRAAEETAHVPDTNKTTSGFRGDPTTQYGGWH</sequence>
<feature type="compositionally biased region" description="Polar residues" evidence="1">
    <location>
        <begin position="158"/>
        <end position="177"/>
    </location>
</feature>
<dbReference type="RefSeq" id="WP_064039186.1">
    <property type="nucleotide sequence ID" value="NZ_LUUJ01000034.1"/>
</dbReference>
<comment type="caution">
    <text evidence="3">The sequence shown here is derived from an EMBL/GenBank/DDBJ whole genome shotgun (WGS) entry which is preliminary data.</text>
</comment>
<feature type="region of interest" description="Disordered" evidence="1">
    <location>
        <begin position="153"/>
        <end position="177"/>
    </location>
</feature>
<dbReference type="EMBL" id="LUUJ01000034">
    <property type="protein sequence ID" value="OAI20209.1"/>
    <property type="molecule type" value="Genomic_DNA"/>
</dbReference>
<proteinExistence type="predicted"/>